<organism evidence="4 5">
    <name type="scientific">Ancylostoma caninum</name>
    <name type="common">Dog hookworm</name>
    <dbReference type="NCBI Taxonomy" id="29170"/>
    <lineage>
        <taxon>Eukaryota</taxon>
        <taxon>Metazoa</taxon>
        <taxon>Ecdysozoa</taxon>
        <taxon>Nematoda</taxon>
        <taxon>Chromadorea</taxon>
        <taxon>Rhabditida</taxon>
        <taxon>Rhabditina</taxon>
        <taxon>Rhabditomorpha</taxon>
        <taxon>Strongyloidea</taxon>
        <taxon>Ancylostomatidae</taxon>
        <taxon>Ancylostomatinae</taxon>
        <taxon>Ancylostoma</taxon>
    </lineage>
</organism>
<sequence length="134" mass="14970">MADLLPVEVPEDFTRSRNRDHTGQLRPISDDLRLAYGTAGFRHSAALLPFVVFRMGYLAGLRARELNQTIGLMITASHNPAMDNGVKIVDPKGEMLATEWEKYASELVNASDEQLPTAVRALEVQVEFHCLLVY</sequence>
<evidence type="ECO:0000313" key="4">
    <source>
        <dbReference type="EMBL" id="RCN45193.1"/>
    </source>
</evidence>
<dbReference type="STRING" id="29170.A0A368GLE1"/>
<keyword evidence="5" id="KW-1185">Reference proteome</keyword>
<dbReference type="InterPro" id="IPR005844">
    <property type="entry name" value="A-D-PHexomutase_a/b/a-I"/>
</dbReference>
<dbReference type="PANTHER" id="PTHR45955">
    <property type="entry name" value="PHOSPHOACETYLGLUCOSAMINE MUTASE"/>
    <property type="match status" value="1"/>
</dbReference>
<comment type="similarity">
    <text evidence="1">Belongs to the phosphohexose mutase family.</text>
</comment>
<feature type="region of interest" description="Disordered" evidence="2">
    <location>
        <begin position="1"/>
        <end position="24"/>
    </location>
</feature>
<evidence type="ECO:0000256" key="1">
    <source>
        <dbReference type="ARBA" id="ARBA00010231"/>
    </source>
</evidence>
<name>A0A368GLE1_ANCCA</name>
<dbReference type="PANTHER" id="PTHR45955:SF1">
    <property type="entry name" value="PHOSPHOACETYLGLUCOSAMINE MUTASE"/>
    <property type="match status" value="1"/>
</dbReference>
<dbReference type="Proteomes" id="UP000252519">
    <property type="component" value="Unassembled WGS sequence"/>
</dbReference>
<dbReference type="EMBL" id="JOJR01000108">
    <property type="protein sequence ID" value="RCN45193.1"/>
    <property type="molecule type" value="Genomic_DNA"/>
</dbReference>
<dbReference type="Gene3D" id="3.40.120.10">
    <property type="entry name" value="Alpha-D-Glucose-1,6-Bisphosphate, subunit A, domain 3"/>
    <property type="match status" value="1"/>
</dbReference>
<reference evidence="4 5" key="1">
    <citation type="submission" date="2014-10" db="EMBL/GenBank/DDBJ databases">
        <title>Draft genome of the hookworm Ancylostoma caninum.</title>
        <authorList>
            <person name="Mitreva M."/>
        </authorList>
    </citation>
    <scope>NUCLEOTIDE SEQUENCE [LARGE SCALE GENOMIC DNA]</scope>
    <source>
        <strain evidence="4 5">Baltimore</strain>
    </source>
</reference>
<comment type="caution">
    <text evidence="4">The sequence shown here is derived from an EMBL/GenBank/DDBJ whole genome shotgun (WGS) entry which is preliminary data.</text>
</comment>
<dbReference type="Pfam" id="PF02878">
    <property type="entry name" value="PGM_PMM_I"/>
    <property type="match status" value="1"/>
</dbReference>
<dbReference type="OrthoDB" id="1928at2759"/>
<proteinExistence type="inferred from homology"/>
<dbReference type="GO" id="GO:0006048">
    <property type="term" value="P:UDP-N-acetylglucosamine biosynthetic process"/>
    <property type="evidence" value="ECO:0007669"/>
    <property type="project" value="TreeGrafter"/>
</dbReference>
<dbReference type="SUPFAM" id="SSF53738">
    <property type="entry name" value="Phosphoglucomutase, first 3 domains"/>
    <property type="match status" value="1"/>
</dbReference>
<dbReference type="GO" id="GO:0000287">
    <property type="term" value="F:magnesium ion binding"/>
    <property type="evidence" value="ECO:0007669"/>
    <property type="project" value="InterPro"/>
</dbReference>
<gene>
    <name evidence="4" type="ORF">ANCCAN_08817</name>
</gene>
<dbReference type="GO" id="GO:0005975">
    <property type="term" value="P:carbohydrate metabolic process"/>
    <property type="evidence" value="ECO:0007669"/>
    <property type="project" value="InterPro"/>
</dbReference>
<dbReference type="AlphaFoldDB" id="A0A368GLE1"/>
<dbReference type="GO" id="GO:0004610">
    <property type="term" value="F:phosphoacetylglucosamine mutase activity"/>
    <property type="evidence" value="ECO:0007669"/>
    <property type="project" value="TreeGrafter"/>
</dbReference>
<feature type="domain" description="Alpha-D-phosphohexomutase alpha/beta/alpha" evidence="3">
    <location>
        <begin position="63"/>
        <end position="113"/>
    </location>
</feature>
<evidence type="ECO:0000259" key="3">
    <source>
        <dbReference type="Pfam" id="PF02878"/>
    </source>
</evidence>
<accession>A0A368GLE1</accession>
<feature type="compositionally biased region" description="Basic and acidic residues" evidence="2">
    <location>
        <begin position="12"/>
        <end position="24"/>
    </location>
</feature>
<protein>
    <submittedName>
        <fullName evidence="4">Phosphoglucomutase/phosphomannomutase, alpha/beta/alpha domain I</fullName>
    </submittedName>
</protein>
<dbReference type="PROSITE" id="PS00710">
    <property type="entry name" value="PGM_PMM"/>
    <property type="match status" value="1"/>
</dbReference>
<dbReference type="InterPro" id="IPR016055">
    <property type="entry name" value="A-D-PHexomutase_a/b/a-I/II/III"/>
</dbReference>
<evidence type="ECO:0000313" key="5">
    <source>
        <dbReference type="Proteomes" id="UP000252519"/>
    </source>
</evidence>
<evidence type="ECO:0000256" key="2">
    <source>
        <dbReference type="SAM" id="MobiDB-lite"/>
    </source>
</evidence>
<dbReference type="InterPro" id="IPR016066">
    <property type="entry name" value="A-D-PHexomutase_CS"/>
</dbReference>